<dbReference type="PANTHER" id="PTHR47331">
    <property type="entry name" value="PHD-TYPE DOMAIN-CONTAINING PROTEIN"/>
    <property type="match status" value="1"/>
</dbReference>
<dbReference type="STRING" id="34691.A0A182XFQ7"/>
<proteinExistence type="predicted"/>
<feature type="compositionally biased region" description="Polar residues" evidence="1">
    <location>
        <begin position="34"/>
        <end position="56"/>
    </location>
</feature>
<dbReference type="Proteomes" id="UP000076407">
    <property type="component" value="Unassembled WGS sequence"/>
</dbReference>
<reference evidence="2" key="1">
    <citation type="submission" date="2020-05" db="UniProtKB">
        <authorList>
            <consortium name="EnsemblMetazoa"/>
        </authorList>
    </citation>
    <scope>IDENTIFICATION</scope>
    <source>
        <strain evidence="2">SANGQUA</strain>
    </source>
</reference>
<dbReference type="PANTHER" id="PTHR47331:SF1">
    <property type="entry name" value="GAG-LIKE PROTEIN"/>
    <property type="match status" value="1"/>
</dbReference>
<evidence type="ECO:0000313" key="3">
    <source>
        <dbReference type="Proteomes" id="UP000076407"/>
    </source>
</evidence>
<dbReference type="AlphaFoldDB" id="A0A182XFQ7"/>
<accession>A0A182XFQ7</accession>
<evidence type="ECO:0008006" key="4">
    <source>
        <dbReference type="Google" id="ProtNLM"/>
    </source>
</evidence>
<evidence type="ECO:0000313" key="2">
    <source>
        <dbReference type="EnsemblMetazoa" id="AQUA008666-PA"/>
    </source>
</evidence>
<feature type="compositionally biased region" description="Polar residues" evidence="1">
    <location>
        <begin position="365"/>
        <end position="382"/>
    </location>
</feature>
<keyword evidence="3" id="KW-1185">Reference proteome</keyword>
<protein>
    <recommendedName>
        <fullName evidence="4">Peptidase aspartic putative domain-containing protein</fullName>
    </recommendedName>
</protein>
<dbReference type="EnsemblMetazoa" id="AQUA008666-RA">
    <property type="protein sequence ID" value="AQUA008666-PA"/>
    <property type="gene ID" value="AQUA008666"/>
</dbReference>
<feature type="region of interest" description="Disordered" evidence="1">
    <location>
        <begin position="1"/>
        <end position="88"/>
    </location>
</feature>
<dbReference type="VEuPathDB" id="VectorBase:AQUA008666"/>
<name>A0A182XFQ7_ANOQN</name>
<evidence type="ECO:0000256" key="1">
    <source>
        <dbReference type="SAM" id="MobiDB-lite"/>
    </source>
</evidence>
<sequence>MRRTLRVEQNLPASPETPQESGNVSGGPRYDPSSPGTSITVTTEGSTPRSDATATNVAVLRKEGQSKGISSPFHALNHGANQGRDDIRESRRRRLQEIEHEMQMLRDAEDENGSAAIAEHPNHGGTGGTHYPEFAERTHPTYTSHTHSAHTILPQHEYVQPHFNISTLSQSQIAARQPVPRDLPVFSGEPEAWSLFIATYNRTNTACGYTDDENIGRLQYALRGAAFEAVGNLLSFPDGLNEVMATLKARFGRPDLIVESMTEKIRKMAPPKIERLSTVVEFGYAVKRLVGAMTASGLRGYMYDVALLKELVRKLPPVLCIDWARTRSKLSEVTLLEFGKWVGDLAEDLCGVVDVMSVMDNSDSTHQQPEPPTNHSRNQPQRFQPHRAPPAQLDRRPPIGTGRVHLAYCNATVLQDENLGDPSSSKITPELLTVCPLCGRDCPTLVQCEQFQRTTVAARRSFVSERRICRKCLGYHRGGCSVRAPCAVNGCNRQHHELLHVNDQTPASPHQRDHLNGSGKVVYTGVANVLTHSGPKDSSILKYVPVTLHGPRGRVDTFAFLDDGSTSTFMEHGLAQELGVTGTPYPLCLQWTGDVTRAEQDSVRLSVRISGRNMSHAIYKLSEVHTVKELALPEQSALYLLGTFRELRLRTGRAIETTMYKIDGV</sequence>
<feature type="region of interest" description="Disordered" evidence="1">
    <location>
        <begin position="361"/>
        <end position="397"/>
    </location>
</feature>
<organism evidence="2 3">
    <name type="scientific">Anopheles quadriannulatus</name>
    <name type="common">Mosquito</name>
    <dbReference type="NCBI Taxonomy" id="34691"/>
    <lineage>
        <taxon>Eukaryota</taxon>
        <taxon>Metazoa</taxon>
        <taxon>Ecdysozoa</taxon>
        <taxon>Arthropoda</taxon>
        <taxon>Hexapoda</taxon>
        <taxon>Insecta</taxon>
        <taxon>Pterygota</taxon>
        <taxon>Neoptera</taxon>
        <taxon>Endopterygota</taxon>
        <taxon>Diptera</taxon>
        <taxon>Nematocera</taxon>
        <taxon>Culicoidea</taxon>
        <taxon>Culicidae</taxon>
        <taxon>Anophelinae</taxon>
        <taxon>Anopheles</taxon>
    </lineage>
</organism>